<evidence type="ECO:0000313" key="2">
    <source>
        <dbReference type="EMBL" id="EKD12719.1"/>
    </source>
</evidence>
<dbReference type="EMBL" id="JH921454">
    <property type="protein sequence ID" value="EKD12719.1"/>
    <property type="molecule type" value="Genomic_DNA"/>
</dbReference>
<proteinExistence type="predicted"/>
<accession>K1XJY0</accession>
<dbReference type="Pfam" id="PF20150">
    <property type="entry name" value="2EXR"/>
    <property type="match status" value="1"/>
</dbReference>
<feature type="domain" description="2EXR" evidence="1">
    <location>
        <begin position="147"/>
        <end position="233"/>
    </location>
</feature>
<dbReference type="AlphaFoldDB" id="K1XJY0"/>
<evidence type="ECO:0000259" key="1">
    <source>
        <dbReference type="Pfam" id="PF20150"/>
    </source>
</evidence>
<sequence>MMDKASWGYLAQRQLMVDRNQASMRPRYPSDCVPPPPNIPPMELLVDIWSDNLLDDRFNDIDWPPLIPKIAHLQVVPESRITFEAQTPSFTSINQIVDAITGVSLNQEGTLAYTAKSDPNAPKMALAPSSSRIISLSPIEPPNNLSRFALLPKKVRHQIWEISSHKPQIIIVLEKMRDLDSTNRFFIHRIRTKPPGTWFACRESRAVAMQRLIPCFSKYMLRPVAFNPELDTLLLGENALNLFTTHDPRKRCKDKVLRHLALCPPTIEYPDKGFSNDTRDAITLLVEAIIQFDNLKELTLIKESLNPIPDHVWPTYIMANRRFQRWTARGRLTSKCGFQFLMMSLPEFEAHVNRRPMI</sequence>
<dbReference type="Proteomes" id="UP000006753">
    <property type="component" value="Unassembled WGS sequence"/>
</dbReference>
<protein>
    <recommendedName>
        <fullName evidence="1">2EXR domain-containing protein</fullName>
    </recommendedName>
</protein>
<dbReference type="InterPro" id="IPR045518">
    <property type="entry name" value="2EXR"/>
</dbReference>
<dbReference type="PANTHER" id="PTHR35910:SF6">
    <property type="entry name" value="2EXR DOMAIN-CONTAINING PROTEIN"/>
    <property type="match status" value="1"/>
</dbReference>
<dbReference type="HOGENOM" id="CLU_774051_0_0_1"/>
<dbReference type="GeneID" id="18764883"/>
<gene>
    <name evidence="2" type="ORF">MBM_08948</name>
</gene>
<dbReference type="KEGG" id="mbe:MBM_08948"/>
<keyword evidence="3" id="KW-1185">Reference proteome</keyword>
<dbReference type="OrthoDB" id="3488730at2759"/>
<reference evidence="2 3" key="1">
    <citation type="journal article" date="2012" name="BMC Genomics">
        <title>Sequencing the genome of Marssonina brunnea reveals fungus-poplar co-evolution.</title>
        <authorList>
            <person name="Zhu S."/>
            <person name="Cao Y.-Z."/>
            <person name="Jiang C."/>
            <person name="Tan B.-Y."/>
            <person name="Wang Z."/>
            <person name="Feng S."/>
            <person name="Zhang L."/>
            <person name="Su X.-H."/>
            <person name="Brejova B."/>
            <person name="Vinar T."/>
            <person name="Xu M."/>
            <person name="Wang M.-X."/>
            <person name="Zhang S.-G."/>
            <person name="Huang M.-R."/>
            <person name="Wu R."/>
            <person name="Zhou Y."/>
        </authorList>
    </citation>
    <scope>NUCLEOTIDE SEQUENCE [LARGE SCALE GENOMIC DNA]</scope>
    <source>
        <strain evidence="2 3">MB_m1</strain>
    </source>
</reference>
<organism evidence="2 3">
    <name type="scientific">Marssonina brunnea f. sp. multigermtubi (strain MB_m1)</name>
    <name type="common">Marssonina leaf spot fungus</name>
    <dbReference type="NCBI Taxonomy" id="1072389"/>
    <lineage>
        <taxon>Eukaryota</taxon>
        <taxon>Fungi</taxon>
        <taxon>Dikarya</taxon>
        <taxon>Ascomycota</taxon>
        <taxon>Pezizomycotina</taxon>
        <taxon>Leotiomycetes</taxon>
        <taxon>Helotiales</taxon>
        <taxon>Drepanopezizaceae</taxon>
        <taxon>Drepanopeziza</taxon>
    </lineage>
</organism>
<dbReference type="InParanoid" id="K1XJY0"/>
<evidence type="ECO:0000313" key="3">
    <source>
        <dbReference type="Proteomes" id="UP000006753"/>
    </source>
</evidence>
<dbReference type="PANTHER" id="PTHR35910">
    <property type="entry name" value="2EXR DOMAIN-CONTAINING PROTEIN"/>
    <property type="match status" value="1"/>
</dbReference>
<name>K1XJY0_MARBU</name>